<dbReference type="STRING" id="452084.AR438_03505"/>
<dbReference type="AlphaFoldDB" id="A0A0Q3KSA2"/>
<feature type="domain" description="DUF6671" evidence="1">
    <location>
        <begin position="62"/>
        <end position="278"/>
    </location>
</feature>
<comment type="caution">
    <text evidence="2">The sequence shown here is derived from an EMBL/GenBank/DDBJ whole genome shotgun (WGS) entry which is preliminary data.</text>
</comment>
<dbReference type="OrthoDB" id="9793837at2"/>
<gene>
    <name evidence="2" type="ORF">AR438_03505</name>
</gene>
<dbReference type="InterPro" id="IPR046612">
    <property type="entry name" value="DUF6671"/>
</dbReference>
<dbReference type="Pfam" id="PF20376">
    <property type="entry name" value="DUF6671"/>
    <property type="match status" value="1"/>
</dbReference>
<dbReference type="Proteomes" id="UP000051682">
    <property type="component" value="Unassembled WGS sequence"/>
</dbReference>
<reference evidence="2 3" key="1">
    <citation type="submission" date="2015-10" db="EMBL/GenBank/DDBJ databases">
        <title>Chryseobacterium aquaticum genome.</title>
        <authorList>
            <person name="Newman J.D."/>
            <person name="Ferguson M.B."/>
            <person name="Miller J.R."/>
        </authorList>
    </citation>
    <scope>NUCLEOTIDE SEQUENCE [LARGE SCALE GENOMIC DNA]</scope>
    <source>
        <strain evidence="2 3">KCTC 12483</strain>
    </source>
</reference>
<dbReference type="EMBL" id="LLYZ01000002">
    <property type="protein sequence ID" value="KQK27284.1"/>
    <property type="molecule type" value="Genomic_DNA"/>
</dbReference>
<accession>A0A0Q3KSA2</accession>
<dbReference type="RefSeq" id="WP_056011931.1">
    <property type="nucleotide sequence ID" value="NZ_LLYZ01000002.1"/>
</dbReference>
<proteinExistence type="predicted"/>
<organism evidence="2 3">
    <name type="scientific">Chryseobacterium aquaticum</name>
    <dbReference type="NCBI Taxonomy" id="452084"/>
    <lineage>
        <taxon>Bacteria</taxon>
        <taxon>Pseudomonadati</taxon>
        <taxon>Bacteroidota</taxon>
        <taxon>Flavobacteriia</taxon>
        <taxon>Flavobacteriales</taxon>
        <taxon>Weeksellaceae</taxon>
        <taxon>Chryseobacterium group</taxon>
        <taxon>Chryseobacterium</taxon>
    </lineage>
</organism>
<protein>
    <recommendedName>
        <fullName evidence="1">DUF6671 domain-containing protein</fullName>
    </recommendedName>
</protein>
<name>A0A0Q3KSA2_9FLAO</name>
<evidence type="ECO:0000313" key="2">
    <source>
        <dbReference type="EMBL" id="KQK27284.1"/>
    </source>
</evidence>
<keyword evidence="3" id="KW-1185">Reference proteome</keyword>
<evidence type="ECO:0000259" key="1">
    <source>
        <dbReference type="Pfam" id="PF20376"/>
    </source>
</evidence>
<evidence type="ECO:0000313" key="3">
    <source>
        <dbReference type="Proteomes" id="UP000051682"/>
    </source>
</evidence>
<sequence length="278" mass="31688">MFEGRTLLIVTKHQKEKVIAPIFEKELRVKCIVSQQFDTDILGTFTGEVERKNDPLTTVKEKCKVAMSLENSDLAIASEGSFGAHPSVFFASADEEFLVLLDEKNKLEIIAREISLETNFATSEVITEKELFMFANKAGFPQHGIILRKDAHDATHIVKGIMDETTLLHTFKEFQKLYGKAFVETDMRAMYNPTRMSVIEKVAKRLVEKIKCTCPNCDTPGFDVTEIVRGLPCEGCGFPTKGMLFYIYSCRKCDFKKEEKYPHKKKHEDPMYCDLCNP</sequence>